<accession>A0A812VNA9</accession>
<sequence>MCGSLPLVGLAAAVGCVVVARSTVQRRYTGSYNMDPRMARGEPTKMTEEQKAEWLTTKTAELEELMPMTDIEFEDMVSEQTWQWARHLLPFQNRRRHEIAEFKRRCILKQPELFKKLRLWHPLALKYPTVIRRFDNLGPSDIENRDLMIDVEMLANTEKCAGFTYRDSAQAALAYCSASLANRSSSACHGRSYGFSICNRFNRTRARSLVSSFSSIPNLFQQALAAVLLIARSHPCGCM</sequence>
<evidence type="ECO:0000313" key="2">
    <source>
        <dbReference type="EMBL" id="CAE7645201.1"/>
    </source>
</evidence>
<proteinExistence type="predicted"/>
<dbReference type="AlphaFoldDB" id="A0A812VNA9"/>
<dbReference type="Proteomes" id="UP000601435">
    <property type="component" value="Unassembled WGS sequence"/>
</dbReference>
<name>A0A812VNA9_9DINO</name>
<evidence type="ECO:0000256" key="1">
    <source>
        <dbReference type="SAM" id="SignalP"/>
    </source>
</evidence>
<feature type="signal peptide" evidence="1">
    <location>
        <begin position="1"/>
        <end position="22"/>
    </location>
</feature>
<keyword evidence="3" id="KW-1185">Reference proteome</keyword>
<keyword evidence="1" id="KW-0732">Signal</keyword>
<comment type="caution">
    <text evidence="2">The sequence shown here is derived from an EMBL/GenBank/DDBJ whole genome shotgun (WGS) entry which is preliminary data.</text>
</comment>
<evidence type="ECO:0000313" key="3">
    <source>
        <dbReference type="Proteomes" id="UP000601435"/>
    </source>
</evidence>
<dbReference type="OrthoDB" id="445987at2759"/>
<organism evidence="2 3">
    <name type="scientific">Symbiodinium necroappetens</name>
    <dbReference type="NCBI Taxonomy" id="1628268"/>
    <lineage>
        <taxon>Eukaryota</taxon>
        <taxon>Sar</taxon>
        <taxon>Alveolata</taxon>
        <taxon>Dinophyceae</taxon>
        <taxon>Suessiales</taxon>
        <taxon>Symbiodiniaceae</taxon>
        <taxon>Symbiodinium</taxon>
    </lineage>
</organism>
<protein>
    <submittedName>
        <fullName evidence="2">Uncharacterized protein</fullName>
    </submittedName>
</protein>
<gene>
    <name evidence="2" type="ORF">SNEC2469_LOCUS18233</name>
</gene>
<reference evidence="2" key="1">
    <citation type="submission" date="2021-02" db="EMBL/GenBank/DDBJ databases">
        <authorList>
            <person name="Dougan E. K."/>
            <person name="Rhodes N."/>
            <person name="Thang M."/>
            <person name="Chan C."/>
        </authorList>
    </citation>
    <scope>NUCLEOTIDE SEQUENCE</scope>
</reference>
<dbReference type="EMBL" id="CAJNJA010030586">
    <property type="protein sequence ID" value="CAE7645201.1"/>
    <property type="molecule type" value="Genomic_DNA"/>
</dbReference>
<feature type="chain" id="PRO_5033045994" evidence="1">
    <location>
        <begin position="23"/>
        <end position="239"/>
    </location>
</feature>